<dbReference type="Pfam" id="PF07912">
    <property type="entry name" value="ERp29_N"/>
    <property type="match status" value="1"/>
</dbReference>
<feature type="compositionally biased region" description="Acidic residues" evidence="2">
    <location>
        <begin position="37"/>
        <end position="63"/>
    </location>
</feature>
<feature type="domain" description="ERp29 N-terminal" evidence="4">
    <location>
        <begin position="74"/>
        <end position="177"/>
    </location>
</feature>
<dbReference type="InterPro" id="IPR012883">
    <property type="entry name" value="ERp29_N"/>
</dbReference>
<dbReference type="SUPFAM" id="SSF52833">
    <property type="entry name" value="Thioredoxin-like"/>
    <property type="match status" value="1"/>
</dbReference>
<dbReference type="PANTHER" id="PTHR12211:SF0">
    <property type="entry name" value="ENDOPLASMIC RETICULUM RESIDENT PROTEIN 29"/>
    <property type="match status" value="1"/>
</dbReference>
<keyword evidence="1" id="KW-0256">Endoplasmic reticulum</keyword>
<reference evidence="5" key="1">
    <citation type="submission" date="2023-10" db="EMBL/GenBank/DDBJ databases">
        <authorList>
            <person name="Chen Y."/>
            <person name="Shah S."/>
            <person name="Dougan E. K."/>
            <person name="Thang M."/>
            <person name="Chan C."/>
        </authorList>
    </citation>
    <scope>NUCLEOTIDE SEQUENCE [LARGE SCALE GENOMIC DNA]</scope>
</reference>
<name>A0ABN9YC36_9DINO</name>
<evidence type="ECO:0000313" key="6">
    <source>
        <dbReference type="Proteomes" id="UP001189429"/>
    </source>
</evidence>
<dbReference type="PANTHER" id="PTHR12211">
    <property type="entry name" value="ENDOPLASMIC RETICULUM PROTEIN ERP29"/>
    <property type="match status" value="1"/>
</dbReference>
<evidence type="ECO:0000256" key="3">
    <source>
        <dbReference type="SAM" id="SignalP"/>
    </source>
</evidence>
<evidence type="ECO:0000259" key="4">
    <source>
        <dbReference type="Pfam" id="PF07912"/>
    </source>
</evidence>
<keyword evidence="6" id="KW-1185">Reference proteome</keyword>
<organism evidence="5 6">
    <name type="scientific">Prorocentrum cordatum</name>
    <dbReference type="NCBI Taxonomy" id="2364126"/>
    <lineage>
        <taxon>Eukaryota</taxon>
        <taxon>Sar</taxon>
        <taxon>Alveolata</taxon>
        <taxon>Dinophyceae</taxon>
        <taxon>Prorocentrales</taxon>
        <taxon>Prorocentraceae</taxon>
        <taxon>Prorocentrum</taxon>
    </lineage>
</organism>
<evidence type="ECO:0000313" key="5">
    <source>
        <dbReference type="EMBL" id="CAK0908788.1"/>
    </source>
</evidence>
<gene>
    <name evidence="5" type="ORF">PCOR1329_LOCUS83384</name>
</gene>
<feature type="signal peptide" evidence="3">
    <location>
        <begin position="1"/>
        <end position="29"/>
    </location>
</feature>
<dbReference type="Gene3D" id="3.40.30.10">
    <property type="entry name" value="Glutaredoxin"/>
    <property type="match status" value="1"/>
</dbReference>
<accession>A0ABN9YC36</accession>
<evidence type="ECO:0000256" key="2">
    <source>
        <dbReference type="SAM" id="MobiDB-lite"/>
    </source>
</evidence>
<evidence type="ECO:0000256" key="1">
    <source>
        <dbReference type="ARBA" id="ARBA00022824"/>
    </source>
</evidence>
<dbReference type="InterPro" id="IPR016855">
    <property type="entry name" value="ERp29"/>
</dbReference>
<keyword evidence="3" id="KW-0732">Signal</keyword>
<comment type="caution">
    <text evidence="5">The sequence shown here is derived from an EMBL/GenBank/DDBJ whole genome shotgun (WGS) entry which is preliminary data.</text>
</comment>
<feature type="region of interest" description="Disordered" evidence="2">
    <location>
        <begin position="34"/>
        <end position="74"/>
    </location>
</feature>
<protein>
    <recommendedName>
        <fullName evidence="4">ERp29 N-terminal domain-containing protein</fullName>
    </recommendedName>
</protein>
<dbReference type="EMBL" id="CAUYUJ010022077">
    <property type="protein sequence ID" value="CAK0908788.1"/>
    <property type="molecule type" value="Genomic_DNA"/>
</dbReference>
<dbReference type="InterPro" id="IPR036249">
    <property type="entry name" value="Thioredoxin-like_sf"/>
</dbReference>
<feature type="chain" id="PRO_5046334884" description="ERp29 N-terminal domain-containing protein" evidence="3">
    <location>
        <begin position="30"/>
        <end position="189"/>
    </location>
</feature>
<sequence length="189" mass="20615">MGIAVRRRAAFRGLSLAVLLQLFLQTTCSSSGPVPDNLDDLDMSGYDDTDDMGDMGDMGDGDPDGGGPGGSGETALGALKLDSLTFDKVVRSEGWTTLVKFDTHAHWNRDDEVEGHFKTLCGQAYEAPNFLVGEVQVQAGDDSPESNDDLRKRYQVSSDQFPAYLLFKEGPEKPIALLRIRGPKRPRAY</sequence>
<proteinExistence type="predicted"/>
<dbReference type="Proteomes" id="UP001189429">
    <property type="component" value="Unassembled WGS sequence"/>
</dbReference>